<evidence type="ECO:0000256" key="1">
    <source>
        <dbReference type="ARBA" id="ARBA00004141"/>
    </source>
</evidence>
<proteinExistence type="inferred from homology"/>
<dbReference type="HOGENOM" id="CLU_001265_51_1_1"/>
<feature type="region of interest" description="Disordered" evidence="7">
    <location>
        <begin position="214"/>
        <end position="245"/>
    </location>
</feature>
<evidence type="ECO:0000256" key="4">
    <source>
        <dbReference type="ARBA" id="ARBA00022692"/>
    </source>
</evidence>
<keyword evidence="3" id="KW-0813">Transport</keyword>
<accession>A0A0A1UU65</accession>
<evidence type="ECO:0000256" key="8">
    <source>
        <dbReference type="SAM" id="Phobius"/>
    </source>
</evidence>
<reference evidence="10 11" key="1">
    <citation type="submission" date="2014-02" db="EMBL/GenBank/DDBJ databases">
        <title>The genome sequence of the entomopathogenic fungus Metarhizium robertsii ARSEF 2575.</title>
        <authorList>
            <person name="Giuliano Garisto Donzelli B."/>
            <person name="Roe B.A."/>
            <person name="Macmil S.L."/>
            <person name="Krasnoff S.B."/>
            <person name="Gibson D.M."/>
        </authorList>
    </citation>
    <scope>NUCLEOTIDE SEQUENCE [LARGE SCALE GENOMIC DNA]</scope>
    <source>
        <strain evidence="10 11">ARSEF 2575</strain>
    </source>
</reference>
<keyword evidence="6 8" id="KW-0472">Membrane</keyword>
<feature type="transmembrane region" description="Helical" evidence="8">
    <location>
        <begin position="183"/>
        <end position="203"/>
    </location>
</feature>
<dbReference type="SUPFAM" id="SSF103473">
    <property type="entry name" value="MFS general substrate transporter"/>
    <property type="match status" value="1"/>
</dbReference>
<comment type="subcellular location">
    <subcellularLocation>
        <location evidence="1">Membrane</location>
        <topology evidence="1">Multi-pass membrane protein</topology>
    </subcellularLocation>
</comment>
<feature type="transmembrane region" description="Helical" evidence="8">
    <location>
        <begin position="96"/>
        <end position="115"/>
    </location>
</feature>
<evidence type="ECO:0000313" key="11">
    <source>
        <dbReference type="Proteomes" id="UP000030151"/>
    </source>
</evidence>
<feature type="transmembrane region" description="Helical" evidence="8">
    <location>
        <begin position="154"/>
        <end position="177"/>
    </location>
</feature>
<organism evidence="10 11">
    <name type="scientific">Metarhizium robertsii</name>
    <dbReference type="NCBI Taxonomy" id="568076"/>
    <lineage>
        <taxon>Eukaryota</taxon>
        <taxon>Fungi</taxon>
        <taxon>Dikarya</taxon>
        <taxon>Ascomycota</taxon>
        <taxon>Pezizomycotina</taxon>
        <taxon>Sordariomycetes</taxon>
        <taxon>Hypocreomycetidae</taxon>
        <taxon>Hypocreales</taxon>
        <taxon>Clavicipitaceae</taxon>
        <taxon>Metarhizium</taxon>
    </lineage>
</organism>
<dbReference type="PANTHER" id="PTHR23506:SF35">
    <property type="entry name" value="MAJOR FACILITATOR SUPERFAMILY (MFS) PROFILE DOMAIN-CONTAINING PROTEIN-RELATED"/>
    <property type="match status" value="1"/>
</dbReference>
<evidence type="ECO:0000256" key="3">
    <source>
        <dbReference type="ARBA" id="ARBA00022448"/>
    </source>
</evidence>
<dbReference type="GO" id="GO:0022857">
    <property type="term" value="F:transmembrane transporter activity"/>
    <property type="evidence" value="ECO:0007669"/>
    <property type="project" value="InterPro"/>
</dbReference>
<evidence type="ECO:0000313" key="10">
    <source>
        <dbReference type="EMBL" id="EXV00902.1"/>
    </source>
</evidence>
<dbReference type="InterPro" id="IPR020846">
    <property type="entry name" value="MFS_dom"/>
</dbReference>
<protein>
    <submittedName>
        <fullName evidence="10">MFS transporter</fullName>
    </submittedName>
</protein>
<dbReference type="Pfam" id="PF07690">
    <property type="entry name" value="MFS_1"/>
    <property type="match status" value="1"/>
</dbReference>
<comment type="caution">
    <text evidence="10">The sequence shown here is derived from an EMBL/GenBank/DDBJ whole genome shotgun (WGS) entry which is preliminary data.</text>
</comment>
<comment type="similarity">
    <text evidence="2">Belongs to the major facilitator superfamily. Vesicular transporter family.</text>
</comment>
<name>A0A0A1UU65_9HYPO</name>
<gene>
    <name evidence="10" type="ORF">X797_005915</name>
</gene>
<evidence type="ECO:0000259" key="9">
    <source>
        <dbReference type="PROSITE" id="PS50850"/>
    </source>
</evidence>
<keyword evidence="4 8" id="KW-0812">Transmembrane</keyword>
<dbReference type="AlphaFoldDB" id="A0A0A1UU65"/>
<dbReference type="OrthoDB" id="5086884at2759"/>
<keyword evidence="5 8" id="KW-1133">Transmembrane helix</keyword>
<dbReference type="InterPro" id="IPR050930">
    <property type="entry name" value="MFS_Vesicular_Transporter"/>
</dbReference>
<evidence type="ECO:0000256" key="5">
    <source>
        <dbReference type="ARBA" id="ARBA00022989"/>
    </source>
</evidence>
<feature type="transmembrane region" description="Helical" evidence="8">
    <location>
        <begin position="305"/>
        <end position="323"/>
    </location>
</feature>
<dbReference type="GO" id="GO:0016020">
    <property type="term" value="C:membrane"/>
    <property type="evidence" value="ECO:0007669"/>
    <property type="project" value="UniProtKB-SubCell"/>
</dbReference>
<dbReference type="InterPro" id="IPR001958">
    <property type="entry name" value="Tet-R_TetA/multi-R_MdtG-like"/>
</dbReference>
<feature type="transmembrane region" description="Helical" evidence="8">
    <location>
        <begin position="267"/>
        <end position="285"/>
    </location>
</feature>
<dbReference type="Proteomes" id="UP000030151">
    <property type="component" value="Unassembled WGS sequence"/>
</dbReference>
<dbReference type="PANTHER" id="PTHR23506">
    <property type="entry name" value="GH10249P"/>
    <property type="match status" value="1"/>
</dbReference>
<feature type="domain" description="Major facilitator superfamily (MFS) profile" evidence="9">
    <location>
        <begin position="24"/>
        <end position="452"/>
    </location>
</feature>
<feature type="transmembrane region" description="Helical" evidence="8">
    <location>
        <begin position="121"/>
        <end position="142"/>
    </location>
</feature>
<dbReference type="Gene3D" id="1.20.1250.20">
    <property type="entry name" value="MFS general substrate transporter like domains"/>
    <property type="match status" value="1"/>
</dbReference>
<evidence type="ECO:0000256" key="7">
    <source>
        <dbReference type="SAM" id="MobiDB-lite"/>
    </source>
</evidence>
<feature type="transmembrane region" description="Helical" evidence="8">
    <location>
        <begin position="21"/>
        <end position="46"/>
    </location>
</feature>
<evidence type="ECO:0000256" key="2">
    <source>
        <dbReference type="ARBA" id="ARBA00006829"/>
    </source>
</evidence>
<dbReference type="InterPro" id="IPR011701">
    <property type="entry name" value="MFS"/>
</dbReference>
<dbReference type="InterPro" id="IPR036259">
    <property type="entry name" value="MFS_trans_sf"/>
</dbReference>
<evidence type="ECO:0000256" key="6">
    <source>
        <dbReference type="ARBA" id="ARBA00023136"/>
    </source>
</evidence>
<dbReference type="eggNOG" id="KOG3764">
    <property type="taxonomic scope" value="Eukaryota"/>
</dbReference>
<feature type="transmembrane region" description="Helical" evidence="8">
    <location>
        <begin position="66"/>
        <end position="84"/>
    </location>
</feature>
<dbReference type="PRINTS" id="PR01035">
    <property type="entry name" value="TCRTETA"/>
</dbReference>
<dbReference type="PROSITE" id="PS50850">
    <property type="entry name" value="MFS"/>
    <property type="match status" value="1"/>
</dbReference>
<feature type="transmembrane region" description="Helical" evidence="8">
    <location>
        <begin position="421"/>
        <end position="446"/>
    </location>
</feature>
<sequence length="452" mass="48240">MKAASLHQKRHVWGKRWRSSTTFGIVCISISLFAESFLYSFIIPILPYMLEERNHVDPSDIQRLTYQILTLYGVVSLVSSIFIGQLADLATTRKMPLVAALVVAIIGTLAVAAATDVSVIYVGRALQSIGATAAWIVGVATLRASVGAEHMGKAFGFMYSCISIAELLGPAIAGVLLSLTGYWMAWGSVFVVVAMNIAMRLVMIEGSDASIAHEESDNTASVPDEESPLIFGSNDQSDGESEEVSIEEPAATAATAFFRVVLTQRRVVISMLCSIVHSIMVASYGTTIPTHVKFAFGWDSLPTGLLFALLQLPIILSSPVYGWLRDRVGTRKPTAFGFASLAPLLWLLGAADQKQFPWASSEASAKFTYVAAVVGIGSVTNLTSTVSAFEITCVVDEFESKQPGIFGPGGGYSRCYSLSNLAFAAGLLLGPLLSGALADSVGYYLMNTILGK</sequence>
<dbReference type="EMBL" id="JELW01000010">
    <property type="protein sequence ID" value="EXV00902.1"/>
    <property type="molecule type" value="Genomic_DNA"/>
</dbReference>